<evidence type="ECO:0000256" key="1">
    <source>
        <dbReference type="SAM" id="MobiDB-lite"/>
    </source>
</evidence>
<gene>
    <name evidence="2" type="ORF">FHU36_002752</name>
</gene>
<dbReference type="Proteomes" id="UP000583800">
    <property type="component" value="Unassembled WGS sequence"/>
</dbReference>
<keyword evidence="3" id="KW-1185">Reference proteome</keyword>
<protein>
    <submittedName>
        <fullName evidence="2">Uncharacterized protein</fullName>
    </submittedName>
</protein>
<accession>A0A7X0C0P6</accession>
<feature type="region of interest" description="Disordered" evidence="1">
    <location>
        <begin position="20"/>
        <end position="66"/>
    </location>
</feature>
<sequence length="137" mass="14670">MEIVLSGHAGAPHVVLAMSRRRGDHGRREGSQHEGVFLRRLPAPAGFGPGRDGVVGEPENFTPSGIDEENFRRYVHDQSALPLGGEMSKRFLAALSPPSSPPSSITMPSTFAVATGSSTSKELGTQPYPSYTPRSKR</sequence>
<organism evidence="2 3">
    <name type="scientific">Nonomuraea muscovyensis</name>
    <dbReference type="NCBI Taxonomy" id="1124761"/>
    <lineage>
        <taxon>Bacteria</taxon>
        <taxon>Bacillati</taxon>
        <taxon>Actinomycetota</taxon>
        <taxon>Actinomycetes</taxon>
        <taxon>Streptosporangiales</taxon>
        <taxon>Streptosporangiaceae</taxon>
        <taxon>Nonomuraea</taxon>
    </lineage>
</organism>
<evidence type="ECO:0000313" key="2">
    <source>
        <dbReference type="EMBL" id="MBB6346243.1"/>
    </source>
</evidence>
<dbReference type="AlphaFoldDB" id="A0A7X0C0P6"/>
<evidence type="ECO:0000313" key="3">
    <source>
        <dbReference type="Proteomes" id="UP000583800"/>
    </source>
</evidence>
<comment type="caution">
    <text evidence="2">The sequence shown here is derived from an EMBL/GenBank/DDBJ whole genome shotgun (WGS) entry which is preliminary data.</text>
</comment>
<dbReference type="EMBL" id="JACHJB010000001">
    <property type="protein sequence ID" value="MBB6346243.1"/>
    <property type="molecule type" value="Genomic_DNA"/>
</dbReference>
<feature type="compositionally biased region" description="Polar residues" evidence="1">
    <location>
        <begin position="115"/>
        <end position="137"/>
    </location>
</feature>
<proteinExistence type="predicted"/>
<feature type="region of interest" description="Disordered" evidence="1">
    <location>
        <begin position="93"/>
        <end position="137"/>
    </location>
</feature>
<name>A0A7X0C0P6_9ACTN</name>
<dbReference type="RefSeq" id="WP_185084067.1">
    <property type="nucleotide sequence ID" value="NZ_JACHJB010000001.1"/>
</dbReference>
<reference evidence="2 3" key="1">
    <citation type="submission" date="2020-08" db="EMBL/GenBank/DDBJ databases">
        <title>Sequencing the genomes of 1000 actinobacteria strains.</title>
        <authorList>
            <person name="Klenk H.-P."/>
        </authorList>
    </citation>
    <scope>NUCLEOTIDE SEQUENCE [LARGE SCALE GENOMIC DNA]</scope>
    <source>
        <strain evidence="2 3">DSM 45913</strain>
    </source>
</reference>